<comment type="caution">
    <text evidence="19">The sequence shown here is derived from an EMBL/GenBank/DDBJ whole genome shotgun (WGS) entry which is preliminary data.</text>
</comment>
<dbReference type="Pfam" id="PF00742">
    <property type="entry name" value="Homoserine_dh"/>
    <property type="match status" value="1"/>
</dbReference>
<evidence type="ECO:0000256" key="13">
    <source>
        <dbReference type="ARBA" id="ARBA00044930"/>
    </source>
</evidence>
<evidence type="ECO:0000256" key="8">
    <source>
        <dbReference type="ARBA" id="ARBA00022697"/>
    </source>
</evidence>
<proteinExistence type="inferred from homology"/>
<evidence type="ECO:0000256" key="12">
    <source>
        <dbReference type="ARBA" id="ARBA00023167"/>
    </source>
</evidence>
<keyword evidence="8 16" id="KW-0791">Threonine biosynthesis</keyword>
<dbReference type="EC" id="1.1.1.3" evidence="5 16"/>
<dbReference type="EMBL" id="JAAKZI010000005">
    <property type="protein sequence ID" value="NGN82757.1"/>
    <property type="molecule type" value="Genomic_DNA"/>
</dbReference>
<dbReference type="RefSeq" id="WP_165180856.1">
    <property type="nucleotide sequence ID" value="NZ_JAAKZI010000005.1"/>
</dbReference>
<evidence type="ECO:0000256" key="17">
    <source>
        <dbReference type="RuleBase" id="RU004171"/>
    </source>
</evidence>
<dbReference type="PANTHER" id="PTHR43331">
    <property type="entry name" value="HOMOSERINE DEHYDROGENASE"/>
    <property type="match status" value="1"/>
</dbReference>
<evidence type="ECO:0000256" key="14">
    <source>
        <dbReference type="ARBA" id="ARBA00048841"/>
    </source>
</evidence>
<dbReference type="NCBIfam" id="NF004976">
    <property type="entry name" value="PRK06349.1"/>
    <property type="match status" value="1"/>
</dbReference>
<gene>
    <name evidence="19" type="ORF">G6N77_04660</name>
</gene>
<evidence type="ECO:0000256" key="16">
    <source>
        <dbReference type="RuleBase" id="RU000579"/>
    </source>
</evidence>
<protein>
    <recommendedName>
        <fullName evidence="6 16">Homoserine dehydrogenase</fullName>
        <ecNumber evidence="5 16">1.1.1.3</ecNumber>
    </recommendedName>
</protein>
<dbReference type="Pfam" id="PF01842">
    <property type="entry name" value="ACT"/>
    <property type="match status" value="1"/>
</dbReference>
<dbReference type="SUPFAM" id="SSF51735">
    <property type="entry name" value="NAD(P)-binding Rossmann-fold domains"/>
    <property type="match status" value="1"/>
</dbReference>
<comment type="pathway">
    <text evidence="3 16">Amino-acid biosynthesis; L-methionine biosynthesis via de novo pathway; L-homoserine from L-aspartate: step 3/3.</text>
</comment>
<evidence type="ECO:0000256" key="1">
    <source>
        <dbReference type="ARBA" id="ARBA00001920"/>
    </source>
</evidence>
<dbReference type="InterPro" id="IPR005106">
    <property type="entry name" value="Asp/hSer_DH_NAD-bd"/>
</dbReference>
<dbReference type="Gene3D" id="3.30.70.260">
    <property type="match status" value="1"/>
</dbReference>
<keyword evidence="20" id="KW-1185">Reference proteome</keyword>
<comment type="function">
    <text evidence="13">Catalyzes the conversion of L-aspartate-beta-semialdehyde (L-Asa) to L-homoserine (L-Hse), the third step in the biosynthesis of threonine and methionine from aspartate.</text>
</comment>
<comment type="pathway">
    <text evidence="2 16">Amino-acid biosynthesis; L-threonine biosynthesis; L-threonine from L-aspartate: step 3/5.</text>
</comment>
<dbReference type="SUPFAM" id="SSF55021">
    <property type="entry name" value="ACT-like"/>
    <property type="match status" value="1"/>
</dbReference>
<dbReference type="SUPFAM" id="SSF55347">
    <property type="entry name" value="Glyceraldehyde-3-phosphate dehydrogenase-like, C-terminal domain"/>
    <property type="match status" value="1"/>
</dbReference>
<dbReference type="InterPro" id="IPR036291">
    <property type="entry name" value="NAD(P)-bd_dom_sf"/>
</dbReference>
<dbReference type="CDD" id="cd04881">
    <property type="entry name" value="ACT_HSDH-Hom"/>
    <property type="match status" value="1"/>
</dbReference>
<evidence type="ECO:0000256" key="15">
    <source>
        <dbReference type="ARBA" id="ARBA00049031"/>
    </source>
</evidence>
<dbReference type="PANTHER" id="PTHR43331:SF1">
    <property type="entry name" value="HOMOSERINE DEHYDROGENASE"/>
    <property type="match status" value="1"/>
</dbReference>
<evidence type="ECO:0000256" key="11">
    <source>
        <dbReference type="ARBA" id="ARBA00023053"/>
    </source>
</evidence>
<dbReference type="InterPro" id="IPR016204">
    <property type="entry name" value="HDH"/>
</dbReference>
<evidence type="ECO:0000256" key="6">
    <source>
        <dbReference type="ARBA" id="ARBA00013376"/>
    </source>
</evidence>
<evidence type="ECO:0000313" key="20">
    <source>
        <dbReference type="Proteomes" id="UP000479226"/>
    </source>
</evidence>
<dbReference type="Gene3D" id="3.30.360.10">
    <property type="entry name" value="Dihydrodipicolinate Reductase, domain 2"/>
    <property type="match status" value="1"/>
</dbReference>
<evidence type="ECO:0000256" key="10">
    <source>
        <dbReference type="ARBA" id="ARBA00023002"/>
    </source>
</evidence>
<comment type="catalytic activity">
    <reaction evidence="14">
        <text>L-homoserine + NADP(+) = L-aspartate 4-semialdehyde + NADPH + H(+)</text>
        <dbReference type="Rhea" id="RHEA:15761"/>
        <dbReference type="ChEBI" id="CHEBI:15378"/>
        <dbReference type="ChEBI" id="CHEBI:57476"/>
        <dbReference type="ChEBI" id="CHEBI:57783"/>
        <dbReference type="ChEBI" id="CHEBI:58349"/>
        <dbReference type="ChEBI" id="CHEBI:537519"/>
        <dbReference type="EC" id="1.1.1.3"/>
    </reaction>
    <physiologicalReaction direction="right-to-left" evidence="14">
        <dbReference type="Rhea" id="RHEA:15763"/>
    </physiologicalReaction>
</comment>
<comment type="catalytic activity">
    <reaction evidence="15">
        <text>L-homoserine + NAD(+) = L-aspartate 4-semialdehyde + NADH + H(+)</text>
        <dbReference type="Rhea" id="RHEA:15757"/>
        <dbReference type="ChEBI" id="CHEBI:15378"/>
        <dbReference type="ChEBI" id="CHEBI:57476"/>
        <dbReference type="ChEBI" id="CHEBI:57540"/>
        <dbReference type="ChEBI" id="CHEBI:57945"/>
        <dbReference type="ChEBI" id="CHEBI:537519"/>
        <dbReference type="EC" id="1.1.1.3"/>
    </reaction>
    <physiologicalReaction direction="right-to-left" evidence="15">
        <dbReference type="Rhea" id="RHEA:15759"/>
    </physiologicalReaction>
</comment>
<sequence length="469" mass="47986">MTERNTTGAAAPADTKTLKVALLGAGNVGAQVARILLEDADVLAARTGARLELVGIAVRTIDAPREVDLPRELFTTDASALVRGADVVIELMGGLEPAKTLILEAIEHGATVVTGNKALLAVDGPSLYEKADAAGVQLSYEAAVAGAIPILRPIRDSLAGDKVTRVMGIVNGTTNFILDQMDTTGAQFADALAEATRLGYAEADPTADIEGHDAAAKGAILASLSFHTRFALEDVHCQGITSVTASDIAAAKDAGFVIKLLAIAEKLPLPAADKGAAGEARQGDAGESGYGVSVRVHPTLIPRSHPLAAVHGAFNAVFVEAESAGELMFYGRGAGGTPTASAVMGDVVSAARRMVLGGPGRTETTAGVLPVLGIDAVTTQYYIGLDAADQPGVLAKISALFAENGVSIETMRQTVHRERGADDDGAPGLAELRIVTHRASEAALAATVQAISGLDIINSITSVLRVEGV</sequence>
<keyword evidence="10 16" id="KW-0560">Oxidoreductase</keyword>
<comment type="cofactor">
    <cofactor evidence="1">
        <name>a metal cation</name>
        <dbReference type="ChEBI" id="CHEBI:25213"/>
    </cofactor>
</comment>
<dbReference type="InterPro" id="IPR019811">
    <property type="entry name" value="HDH_CS"/>
</dbReference>
<dbReference type="InterPro" id="IPR001342">
    <property type="entry name" value="HDH_cat"/>
</dbReference>
<evidence type="ECO:0000256" key="2">
    <source>
        <dbReference type="ARBA" id="ARBA00005056"/>
    </source>
</evidence>
<dbReference type="InterPro" id="IPR002912">
    <property type="entry name" value="ACT_dom"/>
</dbReference>
<evidence type="ECO:0000256" key="3">
    <source>
        <dbReference type="ARBA" id="ARBA00005062"/>
    </source>
</evidence>
<keyword evidence="7 16" id="KW-0028">Amino-acid biosynthesis</keyword>
<accession>A0ABX0DEY6</accession>
<comment type="similarity">
    <text evidence="4 17">Belongs to the homoserine dehydrogenase family.</text>
</comment>
<keyword evidence="11" id="KW-0915">Sodium</keyword>
<evidence type="ECO:0000313" key="19">
    <source>
        <dbReference type="EMBL" id="NGN82757.1"/>
    </source>
</evidence>
<dbReference type="Proteomes" id="UP000479226">
    <property type="component" value="Unassembled WGS sequence"/>
</dbReference>
<evidence type="ECO:0000259" key="18">
    <source>
        <dbReference type="PROSITE" id="PS51671"/>
    </source>
</evidence>
<evidence type="ECO:0000256" key="4">
    <source>
        <dbReference type="ARBA" id="ARBA00006753"/>
    </source>
</evidence>
<reference evidence="19 20" key="1">
    <citation type="submission" date="2020-02" db="EMBL/GenBank/DDBJ databases">
        <title>Genome sequence of the type strain DSM 27180 of Arthrobacter silviterrae.</title>
        <authorList>
            <person name="Gao J."/>
            <person name="Sun J."/>
        </authorList>
    </citation>
    <scope>NUCLEOTIDE SEQUENCE [LARGE SCALE GENOMIC DNA]</scope>
    <source>
        <strain evidence="19 20">DSM 27180</strain>
    </source>
</reference>
<evidence type="ECO:0000256" key="9">
    <source>
        <dbReference type="ARBA" id="ARBA00022857"/>
    </source>
</evidence>
<dbReference type="PROSITE" id="PS01042">
    <property type="entry name" value="HOMOSER_DHGENASE"/>
    <property type="match status" value="1"/>
</dbReference>
<dbReference type="PROSITE" id="PS51671">
    <property type="entry name" value="ACT"/>
    <property type="match status" value="1"/>
</dbReference>
<name>A0ABX0DEY6_9MICC</name>
<dbReference type="PIRSF" id="PIRSF000098">
    <property type="entry name" value="Homoser_dehydrog"/>
    <property type="match status" value="1"/>
</dbReference>
<dbReference type="Gene3D" id="3.40.50.720">
    <property type="entry name" value="NAD(P)-binding Rossmann-like Domain"/>
    <property type="match status" value="1"/>
</dbReference>
<organism evidence="19 20">
    <name type="scientific">Arthrobacter silviterrae</name>
    <dbReference type="NCBI Taxonomy" id="2026658"/>
    <lineage>
        <taxon>Bacteria</taxon>
        <taxon>Bacillati</taxon>
        <taxon>Actinomycetota</taxon>
        <taxon>Actinomycetes</taxon>
        <taxon>Micrococcales</taxon>
        <taxon>Micrococcaceae</taxon>
        <taxon>Arthrobacter</taxon>
    </lineage>
</organism>
<keyword evidence="9 16" id="KW-0521">NADP</keyword>
<keyword evidence="12 16" id="KW-0486">Methionine biosynthesis</keyword>
<evidence type="ECO:0000256" key="7">
    <source>
        <dbReference type="ARBA" id="ARBA00022605"/>
    </source>
</evidence>
<dbReference type="Pfam" id="PF03447">
    <property type="entry name" value="NAD_binding_3"/>
    <property type="match status" value="1"/>
</dbReference>
<evidence type="ECO:0000256" key="5">
    <source>
        <dbReference type="ARBA" id="ARBA00013213"/>
    </source>
</evidence>
<feature type="domain" description="ACT" evidence="18">
    <location>
        <begin position="382"/>
        <end position="469"/>
    </location>
</feature>
<dbReference type="InterPro" id="IPR045865">
    <property type="entry name" value="ACT-like_dom_sf"/>
</dbReference>